<evidence type="ECO:0000256" key="2">
    <source>
        <dbReference type="ARBA" id="ARBA00007886"/>
    </source>
</evidence>
<dbReference type="Gene3D" id="3.30.300.210">
    <property type="entry name" value="Nutrient germinant receptor protein C, domain 3"/>
    <property type="match status" value="1"/>
</dbReference>
<keyword evidence="11" id="KW-1185">Reference proteome</keyword>
<dbReference type="PANTHER" id="PTHR35789">
    <property type="entry name" value="SPORE GERMINATION PROTEIN B3"/>
    <property type="match status" value="1"/>
</dbReference>
<accession>A0ABZ2N414</accession>
<comment type="similarity">
    <text evidence="2">Belongs to the GerABKC lipoprotein family.</text>
</comment>
<feature type="domain" description="Spore germination GerAC-like C-terminal" evidence="8">
    <location>
        <begin position="197"/>
        <end position="356"/>
    </location>
</feature>
<protein>
    <submittedName>
        <fullName evidence="10">Ger(X)C family spore germination protein</fullName>
    </submittedName>
</protein>
<feature type="domain" description="Spore germination protein N-terminal" evidence="9">
    <location>
        <begin position="23"/>
        <end position="188"/>
    </location>
</feature>
<dbReference type="Pfam" id="PF05504">
    <property type="entry name" value="Spore_GerAC"/>
    <property type="match status" value="1"/>
</dbReference>
<evidence type="ECO:0000256" key="1">
    <source>
        <dbReference type="ARBA" id="ARBA00004635"/>
    </source>
</evidence>
<keyword evidence="6" id="KW-0564">Palmitate</keyword>
<dbReference type="InterPro" id="IPR038501">
    <property type="entry name" value="Spore_GerAC_C_sf"/>
</dbReference>
<proteinExistence type="inferred from homology"/>
<evidence type="ECO:0000256" key="3">
    <source>
        <dbReference type="ARBA" id="ARBA00022544"/>
    </source>
</evidence>
<dbReference type="PANTHER" id="PTHR35789:SF1">
    <property type="entry name" value="SPORE GERMINATION PROTEIN B3"/>
    <property type="match status" value="1"/>
</dbReference>
<sequence>MKKTLFWSILILILVSNYKLEPKILEDTQHISAIGYDSAGENRVKATASVPFFPPGLDVTPMDITFTAEGHTSASVKQLFQTEAQKPLSSGRLNDILYSKDLAKQGIFEFIKTFSRAPEIGRGIHVAIVDDRAEDLLKFKFPNTVLTSRYLSDLIEHGLKDIIPITNLHSFLAQYYGEGQDPFLPLLDLREKRIHLKGLALFKDDHYVGSLSYQDSYLFKLLYEKSSNGTYSIKLDNGNYITIENVSSKVKYRISGNKESPKIKIEMFIVGQIVDASGMTLKNPNDIKKIEKQWRQKGTERAEKMIKKLQKLEVDPLGIGEKVRSKYHNFEIKKWEQQYPSLPIEVKFNVKTMDTGIVE</sequence>
<keyword evidence="5" id="KW-0472">Membrane</keyword>
<evidence type="ECO:0000256" key="5">
    <source>
        <dbReference type="ARBA" id="ARBA00023136"/>
    </source>
</evidence>
<evidence type="ECO:0000256" key="4">
    <source>
        <dbReference type="ARBA" id="ARBA00022729"/>
    </source>
</evidence>
<evidence type="ECO:0000259" key="9">
    <source>
        <dbReference type="Pfam" id="PF25198"/>
    </source>
</evidence>
<evidence type="ECO:0000313" key="11">
    <source>
        <dbReference type="Proteomes" id="UP001387364"/>
    </source>
</evidence>
<gene>
    <name evidence="10" type="ORF">WDJ61_14555</name>
</gene>
<dbReference type="Proteomes" id="UP001387364">
    <property type="component" value="Chromosome"/>
</dbReference>
<dbReference type="EMBL" id="CP147404">
    <property type="protein sequence ID" value="WXB92441.1"/>
    <property type="molecule type" value="Genomic_DNA"/>
</dbReference>
<keyword evidence="7" id="KW-0449">Lipoprotein</keyword>
<keyword evidence="4" id="KW-0732">Signal</keyword>
<comment type="subcellular location">
    <subcellularLocation>
        <location evidence="1">Membrane</location>
        <topology evidence="1">Lipid-anchor</topology>
    </subcellularLocation>
</comment>
<evidence type="ECO:0000256" key="6">
    <source>
        <dbReference type="ARBA" id="ARBA00023139"/>
    </source>
</evidence>
<dbReference type="Pfam" id="PF25198">
    <property type="entry name" value="Spore_GerAC_N"/>
    <property type="match status" value="1"/>
</dbReference>
<keyword evidence="3" id="KW-0309">Germination</keyword>
<evidence type="ECO:0000259" key="8">
    <source>
        <dbReference type="Pfam" id="PF05504"/>
    </source>
</evidence>
<dbReference type="RefSeq" id="WP_338750943.1">
    <property type="nucleotide sequence ID" value="NZ_CP147404.1"/>
</dbReference>
<name>A0ABZ2N414_9BACI</name>
<dbReference type="InterPro" id="IPR046953">
    <property type="entry name" value="Spore_GerAC-like_C"/>
</dbReference>
<organism evidence="10 11">
    <name type="scientific">Bacillus kandeliae</name>
    <dbReference type="NCBI Taxonomy" id="3129297"/>
    <lineage>
        <taxon>Bacteria</taxon>
        <taxon>Bacillati</taxon>
        <taxon>Bacillota</taxon>
        <taxon>Bacilli</taxon>
        <taxon>Bacillales</taxon>
        <taxon>Bacillaceae</taxon>
        <taxon>Bacillus</taxon>
    </lineage>
</organism>
<dbReference type="InterPro" id="IPR008844">
    <property type="entry name" value="Spore_GerAC-like"/>
</dbReference>
<evidence type="ECO:0000313" key="10">
    <source>
        <dbReference type="EMBL" id="WXB92441.1"/>
    </source>
</evidence>
<dbReference type="NCBIfam" id="TIGR02887">
    <property type="entry name" value="spore_ger_x_C"/>
    <property type="match status" value="1"/>
</dbReference>
<evidence type="ECO:0000256" key="7">
    <source>
        <dbReference type="ARBA" id="ARBA00023288"/>
    </source>
</evidence>
<reference evidence="10 11" key="1">
    <citation type="submission" date="2024-02" db="EMBL/GenBank/DDBJ databases">
        <title>Seven novel Bacillus-like species.</title>
        <authorList>
            <person name="Liu G."/>
        </authorList>
    </citation>
    <scope>NUCLEOTIDE SEQUENCE [LARGE SCALE GENOMIC DNA]</scope>
    <source>
        <strain evidence="10 11">FJAT-52991</strain>
    </source>
</reference>
<dbReference type="InterPro" id="IPR057336">
    <property type="entry name" value="GerAC_N"/>
</dbReference>